<dbReference type="InterPro" id="IPR007284">
    <property type="entry name" value="Ground-like_dom"/>
</dbReference>
<accession>A0A914L544</accession>
<reference evidence="3" key="1">
    <citation type="submission" date="2022-11" db="UniProtKB">
        <authorList>
            <consortium name="WormBaseParasite"/>
        </authorList>
    </citation>
    <scope>IDENTIFICATION</scope>
</reference>
<sequence length="120" mass="13224">MQKRHFLATFGTRTHSGGNDLPFNIFDNILGGTIASLMNDNDNAKCNSEMLRKIILENISTDLELSKRRIQAIAELAMGDGARVNVVCGSGEFTFVVHATHYCQEGNESGTCYAFSFNEN</sequence>
<organism evidence="2 3">
    <name type="scientific">Meloidogyne incognita</name>
    <name type="common">Southern root-knot nematode worm</name>
    <name type="synonym">Oxyuris incognita</name>
    <dbReference type="NCBI Taxonomy" id="6306"/>
    <lineage>
        <taxon>Eukaryota</taxon>
        <taxon>Metazoa</taxon>
        <taxon>Ecdysozoa</taxon>
        <taxon>Nematoda</taxon>
        <taxon>Chromadorea</taxon>
        <taxon>Rhabditida</taxon>
        <taxon>Tylenchina</taxon>
        <taxon>Tylenchomorpha</taxon>
        <taxon>Tylenchoidea</taxon>
        <taxon>Meloidogynidae</taxon>
        <taxon>Meloidogyninae</taxon>
        <taxon>Meloidogyne</taxon>
        <taxon>Meloidogyne incognita group</taxon>
    </lineage>
</organism>
<dbReference type="AlphaFoldDB" id="A0A914L544"/>
<evidence type="ECO:0000259" key="1">
    <source>
        <dbReference type="Pfam" id="PF04155"/>
    </source>
</evidence>
<dbReference type="WBParaSite" id="Minc3s00278g09269">
    <property type="protein sequence ID" value="Minc3s00278g09269"/>
    <property type="gene ID" value="Minc3s00278g09269"/>
</dbReference>
<dbReference type="Pfam" id="PF04155">
    <property type="entry name" value="Ground-like"/>
    <property type="match status" value="1"/>
</dbReference>
<keyword evidence="2" id="KW-1185">Reference proteome</keyword>
<evidence type="ECO:0000313" key="3">
    <source>
        <dbReference type="WBParaSite" id="Minc3s00278g09269"/>
    </source>
</evidence>
<name>A0A914L544_MELIC</name>
<evidence type="ECO:0000313" key="2">
    <source>
        <dbReference type="Proteomes" id="UP000887563"/>
    </source>
</evidence>
<proteinExistence type="predicted"/>
<dbReference type="Proteomes" id="UP000887563">
    <property type="component" value="Unplaced"/>
</dbReference>
<feature type="domain" description="Ground-like" evidence="1">
    <location>
        <begin position="44"/>
        <end position="115"/>
    </location>
</feature>
<protein>
    <submittedName>
        <fullName evidence="3">Ground-like domain-containing protein</fullName>
    </submittedName>
</protein>